<keyword evidence="2" id="KW-1185">Reference proteome</keyword>
<dbReference type="EMBL" id="LHXT01000045">
    <property type="protein sequence ID" value="KXA97673.1"/>
    <property type="molecule type" value="Genomic_DNA"/>
</dbReference>
<evidence type="ECO:0000313" key="2">
    <source>
        <dbReference type="Proteomes" id="UP000070257"/>
    </source>
</evidence>
<dbReference type="AlphaFoldDB" id="A0A656YXR7"/>
<organism evidence="1 2">
    <name type="scientific">candidate division MSBL1 archaeon SCGC-AAA259J03</name>
    <dbReference type="NCBI Taxonomy" id="1698269"/>
    <lineage>
        <taxon>Archaea</taxon>
        <taxon>Methanobacteriati</taxon>
        <taxon>Methanobacteriota</taxon>
        <taxon>candidate division MSBL1</taxon>
    </lineage>
</organism>
<dbReference type="Proteomes" id="UP000070257">
    <property type="component" value="Unassembled WGS sequence"/>
</dbReference>
<proteinExistence type="predicted"/>
<evidence type="ECO:0000313" key="1">
    <source>
        <dbReference type="EMBL" id="KXA97673.1"/>
    </source>
</evidence>
<name>A0A656YXR7_9EURY</name>
<gene>
    <name evidence="1" type="ORF">AKJ39_03060</name>
</gene>
<accession>A0A656YXR7</accession>
<sequence>MKDWFQEKENFDGQELGAYLDLVRNHHPKIPTETREKIDDVIRLFIEMEDEENRSRIRLKESILRITYTIAKLNMREVRPRDAARAVKLISPEIWKKIEERTGYKISKDEDPMVGDQTGLTNERISIENRPLPHDLIDPSTSSESVIIPEPLINSMEMRAGSAFRPGDKDVETGYALSGSEPNSVDTLHGLTSGDVIKFVSPDLIRYSPGGRHTKNSIIRKIFTTAYPINSIGRAHTSFKG</sequence>
<dbReference type="Gene3D" id="3.40.50.300">
    <property type="entry name" value="P-loop containing nucleotide triphosphate hydrolases"/>
    <property type="match status" value="1"/>
</dbReference>
<protein>
    <submittedName>
        <fullName evidence="1">Uncharacterized protein</fullName>
    </submittedName>
</protein>
<comment type="caution">
    <text evidence="1">The sequence shown here is derived from an EMBL/GenBank/DDBJ whole genome shotgun (WGS) entry which is preliminary data.</text>
</comment>
<dbReference type="InterPro" id="IPR027417">
    <property type="entry name" value="P-loop_NTPase"/>
</dbReference>
<reference evidence="1 2" key="1">
    <citation type="journal article" date="2016" name="Sci. Rep.">
        <title>Metabolic traits of an uncultured archaeal lineage -MSBL1- from brine pools of the Red Sea.</title>
        <authorList>
            <person name="Mwirichia R."/>
            <person name="Alam I."/>
            <person name="Rashid M."/>
            <person name="Vinu M."/>
            <person name="Ba-Alawi W."/>
            <person name="Anthony Kamau A."/>
            <person name="Kamanda Ngugi D."/>
            <person name="Goker M."/>
            <person name="Klenk H.P."/>
            <person name="Bajic V."/>
            <person name="Stingl U."/>
        </authorList>
    </citation>
    <scope>NUCLEOTIDE SEQUENCE [LARGE SCALE GENOMIC DNA]</scope>
    <source>
        <strain evidence="1">SCGC-AAA259J03</strain>
    </source>
</reference>